<sequence length="246" mass="27194">MADHSDTTVSDKRQQPPDAEDAGDHAKDPITIIFDRFWAKLQTRLQPAGPCQTSPMRVRANGGREHGSPPQGNFQTLVLKSHILGPPELRARRGVPQRRWPHKRREARRTPKRPDLTPRTTPKGPTLDHEGSQARGLRAPALPQLWGRRELPQPRHRGSTLMGRNSGVGTKPGRQPTTGGCRACSDKTLIPVLDQGKNSLLTAAALSDCLDVLIRTRQAELCMARQQGQRPMNPRDDTDLPSRGIG</sequence>
<organism evidence="2 3">
    <name type="scientific">Pelobates cultripes</name>
    <name type="common">Western spadefoot toad</name>
    <dbReference type="NCBI Taxonomy" id="61616"/>
    <lineage>
        <taxon>Eukaryota</taxon>
        <taxon>Metazoa</taxon>
        <taxon>Chordata</taxon>
        <taxon>Craniata</taxon>
        <taxon>Vertebrata</taxon>
        <taxon>Euteleostomi</taxon>
        <taxon>Amphibia</taxon>
        <taxon>Batrachia</taxon>
        <taxon>Anura</taxon>
        <taxon>Pelobatoidea</taxon>
        <taxon>Pelobatidae</taxon>
        <taxon>Pelobates</taxon>
    </lineage>
</organism>
<feature type="region of interest" description="Disordered" evidence="1">
    <location>
        <begin position="225"/>
        <end position="246"/>
    </location>
</feature>
<proteinExistence type="predicted"/>
<dbReference type="Proteomes" id="UP001295444">
    <property type="component" value="Chromosome 08"/>
</dbReference>
<feature type="region of interest" description="Disordered" evidence="1">
    <location>
        <begin position="47"/>
        <end position="73"/>
    </location>
</feature>
<dbReference type="EMBL" id="OW240919">
    <property type="protein sequence ID" value="CAH2313299.1"/>
    <property type="molecule type" value="Genomic_DNA"/>
</dbReference>
<accession>A0AAD1SX27</accession>
<feature type="region of interest" description="Disordered" evidence="1">
    <location>
        <begin position="151"/>
        <end position="182"/>
    </location>
</feature>
<dbReference type="AlphaFoldDB" id="A0AAD1SX27"/>
<evidence type="ECO:0000256" key="1">
    <source>
        <dbReference type="SAM" id="MobiDB-lite"/>
    </source>
</evidence>
<protein>
    <submittedName>
        <fullName evidence="2">Uncharacterized protein</fullName>
    </submittedName>
</protein>
<feature type="region of interest" description="Disordered" evidence="1">
    <location>
        <begin position="1"/>
        <end position="28"/>
    </location>
</feature>
<evidence type="ECO:0000313" key="2">
    <source>
        <dbReference type="EMBL" id="CAH2313299.1"/>
    </source>
</evidence>
<feature type="compositionally biased region" description="Basic and acidic residues" evidence="1">
    <location>
        <begin position="1"/>
        <end position="15"/>
    </location>
</feature>
<feature type="compositionally biased region" description="Basic residues" evidence="1">
    <location>
        <begin position="92"/>
        <end position="107"/>
    </location>
</feature>
<feature type="region of interest" description="Disordered" evidence="1">
    <location>
        <begin position="92"/>
        <end position="135"/>
    </location>
</feature>
<keyword evidence="3" id="KW-1185">Reference proteome</keyword>
<name>A0AAD1SX27_PELCU</name>
<evidence type="ECO:0000313" key="3">
    <source>
        <dbReference type="Proteomes" id="UP001295444"/>
    </source>
</evidence>
<reference evidence="2" key="1">
    <citation type="submission" date="2022-03" db="EMBL/GenBank/DDBJ databases">
        <authorList>
            <person name="Alioto T."/>
            <person name="Alioto T."/>
            <person name="Gomez Garrido J."/>
        </authorList>
    </citation>
    <scope>NUCLEOTIDE SEQUENCE</scope>
</reference>
<gene>
    <name evidence="2" type="ORF">PECUL_23A026225</name>
</gene>